<feature type="transmembrane region" description="Helical" evidence="8">
    <location>
        <begin position="222"/>
        <end position="240"/>
    </location>
</feature>
<gene>
    <name evidence="9" type="ORF">HCT14_01625</name>
</gene>
<name>A0A968KQZ7_9SPIO</name>
<keyword evidence="7 8" id="KW-0472">Membrane</keyword>
<dbReference type="PANTHER" id="PTHR30269">
    <property type="entry name" value="TRANSMEMBRANE PROTEIN YFCA"/>
    <property type="match status" value="1"/>
</dbReference>
<feature type="transmembrane region" description="Helical" evidence="8">
    <location>
        <begin position="41"/>
        <end position="58"/>
    </location>
</feature>
<evidence type="ECO:0000256" key="4">
    <source>
        <dbReference type="ARBA" id="ARBA00022475"/>
    </source>
</evidence>
<keyword evidence="6 8" id="KW-1133">Transmembrane helix</keyword>
<evidence type="ECO:0000313" key="9">
    <source>
        <dbReference type="EMBL" id="NIZ40213.1"/>
    </source>
</evidence>
<sequence length="241" mass="27038">MAIVWFYVVIFITNIIQGITGFAGTILAMPVSIALVGYAQARPILNGLGLLAGIYLWIRNKRSVQWLVLREVFIYVVIGLAIGLLFKQQLEMHETILLQGLGILVLWLAIKGFYRLRYPSSKEISALQRLGYLIGSGIVHALFISGGPLLVGYVSQKIPDKSAFRATLAVIWTLLNGFMLIYDLIRGVYTPEVWILQLGSVPFWFIGMLLGSWLCRYMSQSLFMKITYILLAISGISIFLQ</sequence>
<feature type="transmembrane region" description="Helical" evidence="8">
    <location>
        <begin position="6"/>
        <end position="29"/>
    </location>
</feature>
<dbReference type="RefSeq" id="WP_167699818.1">
    <property type="nucleotide sequence ID" value="NZ_CP118174.1"/>
</dbReference>
<protein>
    <recommendedName>
        <fullName evidence="8">Probable membrane transporter protein</fullName>
    </recommendedName>
</protein>
<keyword evidence="10" id="KW-1185">Reference proteome</keyword>
<feature type="transmembrane region" description="Helical" evidence="8">
    <location>
        <begin position="163"/>
        <end position="182"/>
    </location>
</feature>
<dbReference type="InterPro" id="IPR052017">
    <property type="entry name" value="TSUP"/>
</dbReference>
<proteinExistence type="inferred from homology"/>
<evidence type="ECO:0000313" key="10">
    <source>
        <dbReference type="Proteomes" id="UP000711995"/>
    </source>
</evidence>
<evidence type="ECO:0000256" key="5">
    <source>
        <dbReference type="ARBA" id="ARBA00022692"/>
    </source>
</evidence>
<dbReference type="EMBL" id="JAATLJ010000001">
    <property type="protein sequence ID" value="NIZ40213.1"/>
    <property type="molecule type" value="Genomic_DNA"/>
</dbReference>
<organism evidence="9 10">
    <name type="scientific">Entomospira entomophila</name>
    <dbReference type="NCBI Taxonomy" id="2719988"/>
    <lineage>
        <taxon>Bacteria</taxon>
        <taxon>Pseudomonadati</taxon>
        <taxon>Spirochaetota</taxon>
        <taxon>Spirochaetia</taxon>
        <taxon>Spirochaetales</taxon>
        <taxon>Spirochaetaceae</taxon>
        <taxon>Entomospira</taxon>
    </lineage>
</organism>
<dbReference type="AlphaFoldDB" id="A0A968KQZ7"/>
<evidence type="ECO:0000256" key="3">
    <source>
        <dbReference type="ARBA" id="ARBA00022448"/>
    </source>
</evidence>
<dbReference type="Pfam" id="PF01925">
    <property type="entry name" value="TauE"/>
    <property type="match status" value="1"/>
</dbReference>
<evidence type="ECO:0000256" key="8">
    <source>
        <dbReference type="RuleBase" id="RU363041"/>
    </source>
</evidence>
<evidence type="ECO:0000256" key="6">
    <source>
        <dbReference type="ARBA" id="ARBA00022989"/>
    </source>
</evidence>
<accession>A0A968KQZ7</accession>
<feature type="transmembrane region" description="Helical" evidence="8">
    <location>
        <begin position="194"/>
        <end position="215"/>
    </location>
</feature>
<dbReference type="Proteomes" id="UP000711995">
    <property type="component" value="Unassembled WGS sequence"/>
</dbReference>
<feature type="transmembrane region" description="Helical" evidence="8">
    <location>
        <begin position="93"/>
        <end position="110"/>
    </location>
</feature>
<comment type="caution">
    <text evidence="9">The sequence shown here is derived from an EMBL/GenBank/DDBJ whole genome shotgun (WGS) entry which is preliminary data.</text>
</comment>
<dbReference type="GO" id="GO:0005886">
    <property type="term" value="C:plasma membrane"/>
    <property type="evidence" value="ECO:0007669"/>
    <property type="project" value="UniProtKB-SubCell"/>
</dbReference>
<evidence type="ECO:0000256" key="2">
    <source>
        <dbReference type="ARBA" id="ARBA00009142"/>
    </source>
</evidence>
<reference evidence="9 10" key="1">
    <citation type="submission" date="2020-03" db="EMBL/GenBank/DDBJ databases">
        <title>Spirochaetal bacteria isolated from arthropods constitute a novel genus Entomospira genus novum within the order Spirochaetales.</title>
        <authorList>
            <person name="Grana-Miraglia L."/>
            <person name="Sikutova S."/>
            <person name="Fingerle V."/>
            <person name="Sing A."/>
            <person name="Castillo-Ramirez S."/>
            <person name="Margos G."/>
            <person name="Rudolf I."/>
        </authorList>
    </citation>
    <scope>NUCLEOTIDE SEQUENCE [LARGE SCALE GENOMIC DNA]</scope>
    <source>
        <strain evidence="9 10">BR193</strain>
    </source>
</reference>
<feature type="transmembrane region" description="Helical" evidence="8">
    <location>
        <begin position="64"/>
        <end position="86"/>
    </location>
</feature>
<keyword evidence="3" id="KW-0813">Transport</keyword>
<comment type="similarity">
    <text evidence="2 8">Belongs to the 4-toluene sulfonate uptake permease (TSUP) (TC 2.A.102) family.</text>
</comment>
<keyword evidence="5 8" id="KW-0812">Transmembrane</keyword>
<keyword evidence="4 8" id="KW-1003">Cell membrane</keyword>
<evidence type="ECO:0000256" key="7">
    <source>
        <dbReference type="ARBA" id="ARBA00023136"/>
    </source>
</evidence>
<feature type="transmembrane region" description="Helical" evidence="8">
    <location>
        <begin position="130"/>
        <end position="151"/>
    </location>
</feature>
<dbReference type="InterPro" id="IPR002781">
    <property type="entry name" value="TM_pro_TauE-like"/>
</dbReference>
<dbReference type="PANTHER" id="PTHR30269:SF37">
    <property type="entry name" value="MEMBRANE TRANSPORTER PROTEIN"/>
    <property type="match status" value="1"/>
</dbReference>
<evidence type="ECO:0000256" key="1">
    <source>
        <dbReference type="ARBA" id="ARBA00004651"/>
    </source>
</evidence>
<comment type="subcellular location">
    <subcellularLocation>
        <location evidence="1 8">Cell membrane</location>
        <topology evidence="1 8">Multi-pass membrane protein</topology>
    </subcellularLocation>
</comment>